<comment type="caution">
    <text evidence="2">The sequence shown here is derived from an EMBL/GenBank/DDBJ whole genome shotgun (WGS) entry which is preliminary data.</text>
</comment>
<reference evidence="2 3" key="1">
    <citation type="submission" date="2020-04" db="EMBL/GenBank/DDBJ databases">
        <title>Draft genome of Pyxidicoccus fallax type strain.</title>
        <authorList>
            <person name="Whitworth D.E."/>
        </authorList>
    </citation>
    <scope>NUCLEOTIDE SEQUENCE [LARGE SCALE GENOMIC DNA]</scope>
    <source>
        <strain evidence="2 3">DSM 14698</strain>
    </source>
</reference>
<evidence type="ECO:0000256" key="1">
    <source>
        <dbReference type="SAM" id="MobiDB-lite"/>
    </source>
</evidence>
<accession>A0A848LEI7</accession>
<gene>
    <name evidence="2" type="ORF">HG543_20055</name>
</gene>
<organism evidence="2 3">
    <name type="scientific">Pyxidicoccus fallax</name>
    <dbReference type="NCBI Taxonomy" id="394095"/>
    <lineage>
        <taxon>Bacteria</taxon>
        <taxon>Pseudomonadati</taxon>
        <taxon>Myxococcota</taxon>
        <taxon>Myxococcia</taxon>
        <taxon>Myxococcales</taxon>
        <taxon>Cystobacterineae</taxon>
        <taxon>Myxococcaceae</taxon>
        <taxon>Pyxidicoccus</taxon>
    </lineage>
</organism>
<sequence length="140" mass="15793">MALDELRKNGMMAHLLDALEAGQDIGHYGRLVFAMVARHFLDEEELVETLIQDPACGEEEARALVEQVQGRDYSPPRREKILEFQSRQDFPICPNGDDPDACNVYKDLQFPESVYAHIGEYREQKSHAHHSEEGDAAGAP</sequence>
<feature type="region of interest" description="Disordered" evidence="1">
    <location>
        <begin position="121"/>
        <end position="140"/>
    </location>
</feature>
<dbReference type="AlphaFoldDB" id="A0A848LEI7"/>
<dbReference type="EMBL" id="JABBJJ010000089">
    <property type="protein sequence ID" value="NMO17137.1"/>
    <property type="molecule type" value="Genomic_DNA"/>
</dbReference>
<dbReference type="RefSeq" id="WP_169346422.1">
    <property type="nucleotide sequence ID" value="NZ_JABBJJ010000089.1"/>
</dbReference>
<name>A0A848LEI7_9BACT</name>
<evidence type="ECO:0000313" key="3">
    <source>
        <dbReference type="Proteomes" id="UP000518300"/>
    </source>
</evidence>
<dbReference type="Proteomes" id="UP000518300">
    <property type="component" value="Unassembled WGS sequence"/>
</dbReference>
<feature type="compositionally biased region" description="Basic and acidic residues" evidence="1">
    <location>
        <begin position="121"/>
        <end position="133"/>
    </location>
</feature>
<proteinExistence type="predicted"/>
<keyword evidence="3" id="KW-1185">Reference proteome</keyword>
<evidence type="ECO:0000313" key="2">
    <source>
        <dbReference type="EMBL" id="NMO17137.1"/>
    </source>
</evidence>
<protein>
    <submittedName>
        <fullName evidence="2">Uncharacterized protein</fullName>
    </submittedName>
</protein>